<evidence type="ECO:0000256" key="2">
    <source>
        <dbReference type="ARBA" id="ARBA00005858"/>
    </source>
</evidence>
<dbReference type="PANTHER" id="PTHR12814">
    <property type="entry name" value="RNA-BINDING PROTEIN NOB1"/>
    <property type="match status" value="1"/>
</dbReference>
<dbReference type="GeneID" id="135377803"/>
<dbReference type="GO" id="GO:0030688">
    <property type="term" value="C:preribosome, small subunit precursor"/>
    <property type="evidence" value="ECO:0007669"/>
    <property type="project" value="TreeGrafter"/>
</dbReference>
<dbReference type="KEGG" id="oti:135377803"/>
<evidence type="ECO:0000256" key="8">
    <source>
        <dbReference type="ARBA" id="ARBA00022801"/>
    </source>
</evidence>
<evidence type="ECO:0000256" key="5">
    <source>
        <dbReference type="ARBA" id="ARBA00022722"/>
    </source>
</evidence>
<reference evidence="17" key="1">
    <citation type="submission" date="2018-03" db="EMBL/GenBank/DDBJ databases">
        <title>The relapsing fever spirochete Borrelia turicatae persists in the highly oxidative environment of its soft-bodied tick vector.</title>
        <authorList>
            <person name="Bourret T.J."/>
            <person name="Boyle W.K."/>
            <person name="Valenzuela J.G."/>
            <person name="Oliveira F."/>
            <person name="Lopez J.E."/>
        </authorList>
    </citation>
    <scope>NUCLEOTIDE SEQUENCE</scope>
    <source>
        <strain evidence="17">Kansas strain/isolate</strain>
        <tissue evidence="17">Salivary glands</tissue>
    </source>
</reference>
<dbReference type="InterPro" id="IPR033411">
    <property type="entry name" value="Ribonuclease_PIN"/>
</dbReference>
<sequence>MDPLTFSTAPKITNLVVDSGGFIKNHLLQGICQNVYTIPEVVNEIKDKATKERLAFLPYKLNYRVPPPEIIKIVTDFSKLTGDYPSLSAVDLKVIALTYLLEKENVGTSHLHKEPKATQILPHGMQMDRTVLPGHFLSSGEDKKSGTHHTSVECMNNCIHGTESEVEVEKDNSDSQGNEDTTETNAYLSDEDSSWVTPTNIEDVKRAMGELRVDDAEIPVACLSTDFAIQNVLIQMGLKATSVDGMMIRRAQTFILRCHACFATTKIMTKEFCPTCGNRTLKRVSVSLDADGNTTLFINFKKPINIRGKRFSLPMPKGGKHANNPILCEDQRIPQNRPSKMALRKLDALDPDYVTNSSPFKINDVYSRSAHLDVRLRHRGARDPNTFRKNTGNHKKRK</sequence>
<keyword evidence="10 12" id="KW-0539">Nucleus</keyword>
<name>A0A2R5L8K6_9ACAR</name>
<keyword evidence="6 12" id="KW-0479">Metal-binding</keyword>
<keyword evidence="7" id="KW-0863">Zinc-finger</keyword>
<dbReference type="Pfam" id="PF17146">
    <property type="entry name" value="PIN_6"/>
    <property type="match status" value="1"/>
</dbReference>
<comment type="similarity">
    <text evidence="2 12">Belongs to the NOB1 family.</text>
</comment>
<evidence type="ECO:0000256" key="14">
    <source>
        <dbReference type="SAM" id="MobiDB-lite"/>
    </source>
</evidence>
<dbReference type="Gene3D" id="3.40.50.1010">
    <property type="entry name" value="5'-nuclease"/>
    <property type="match status" value="1"/>
</dbReference>
<evidence type="ECO:0000256" key="12">
    <source>
        <dbReference type="PIRNR" id="PIRNR037125"/>
    </source>
</evidence>
<evidence type="ECO:0000256" key="11">
    <source>
        <dbReference type="ARBA" id="ARBA00045628"/>
    </source>
</evidence>
<dbReference type="PIRSF" id="PIRSF037125">
    <property type="entry name" value="D-site_20S_pre-rRNA_nuclease"/>
    <property type="match status" value="1"/>
</dbReference>
<dbReference type="Gene3D" id="6.20.210.10">
    <property type="entry name" value="Nin one binding (NOB1), Zn-ribbon-like"/>
    <property type="match status" value="1"/>
</dbReference>
<evidence type="ECO:0000313" key="17">
    <source>
        <dbReference type="EMBL" id="MBY05800.1"/>
    </source>
</evidence>
<evidence type="ECO:0000256" key="4">
    <source>
        <dbReference type="ARBA" id="ARBA00022553"/>
    </source>
</evidence>
<keyword evidence="4" id="KW-0597">Phosphoprotein</keyword>
<protein>
    <recommendedName>
        <fullName evidence="3 12">RNA-binding protein NOB1</fullName>
    </recommendedName>
</protein>
<evidence type="ECO:0000256" key="13">
    <source>
        <dbReference type="PIRSR" id="PIRSR037125-1"/>
    </source>
</evidence>
<dbReference type="GO" id="GO:0016787">
    <property type="term" value="F:hydrolase activity"/>
    <property type="evidence" value="ECO:0007669"/>
    <property type="project" value="UniProtKB-KW"/>
</dbReference>
<dbReference type="GO" id="GO:0008270">
    <property type="term" value="F:zinc ion binding"/>
    <property type="evidence" value="ECO:0007669"/>
    <property type="project" value="UniProtKB-KW"/>
</dbReference>
<proteinExistence type="inferred from homology"/>
<dbReference type="PANTHER" id="PTHR12814:SF2">
    <property type="entry name" value="RNA-BINDING PROTEIN NOB1"/>
    <property type="match status" value="1"/>
</dbReference>
<dbReference type="InterPro" id="IPR014881">
    <property type="entry name" value="NOB1_Zn-bd"/>
</dbReference>
<dbReference type="GO" id="GO:0004521">
    <property type="term" value="F:RNA endonuclease activity"/>
    <property type="evidence" value="ECO:0007669"/>
    <property type="project" value="UniProtKB-UniRule"/>
</dbReference>
<dbReference type="FunFam" id="3.40.50.1010:FF:000018">
    <property type="entry name" value="RNA-binding protein NOB1"/>
    <property type="match status" value="1"/>
</dbReference>
<evidence type="ECO:0000256" key="7">
    <source>
        <dbReference type="ARBA" id="ARBA00022771"/>
    </source>
</evidence>
<evidence type="ECO:0000256" key="10">
    <source>
        <dbReference type="ARBA" id="ARBA00023242"/>
    </source>
</evidence>
<comment type="function">
    <text evidence="11">May play a role in mRNA degradation. Endonuclease required for processing of 20S pre-rRNA precursor and biogenesis of 40S ribosomal subunits.</text>
</comment>
<comment type="subcellular location">
    <subcellularLocation>
        <location evidence="1 12">Nucleus</location>
    </subcellularLocation>
</comment>
<dbReference type="InterPro" id="IPR039907">
    <property type="entry name" value="NOB1"/>
</dbReference>
<dbReference type="GO" id="GO:0005634">
    <property type="term" value="C:nucleus"/>
    <property type="evidence" value="ECO:0007669"/>
    <property type="project" value="UniProtKB-SubCell"/>
</dbReference>
<dbReference type="AlphaFoldDB" id="A0A2R5L8K6"/>
<dbReference type="Pfam" id="PF08772">
    <property type="entry name" value="Zn_ribbon_NOB1"/>
    <property type="match status" value="1"/>
</dbReference>
<evidence type="ECO:0000256" key="9">
    <source>
        <dbReference type="ARBA" id="ARBA00022833"/>
    </source>
</evidence>
<feature type="binding site" evidence="13">
    <location>
        <position position="276"/>
    </location>
    <ligand>
        <name>Zn(2+)</name>
        <dbReference type="ChEBI" id="CHEBI:29105"/>
    </ligand>
</feature>
<dbReference type="InterPro" id="IPR036283">
    <property type="entry name" value="NOB1_Zf-like_sf"/>
</dbReference>
<dbReference type="SUPFAM" id="SSF144206">
    <property type="entry name" value="NOB1 zinc finger-like"/>
    <property type="match status" value="1"/>
</dbReference>
<feature type="binding site" evidence="13">
    <location>
        <position position="273"/>
    </location>
    <ligand>
        <name>Zn(2+)</name>
        <dbReference type="ChEBI" id="CHEBI:29105"/>
    </ligand>
</feature>
<accession>A0A2R5L8K6</accession>
<dbReference type="CDD" id="cd09876">
    <property type="entry name" value="PIN_Nob1-like"/>
    <property type="match status" value="1"/>
</dbReference>
<keyword evidence="5" id="KW-0540">Nuclease</keyword>
<feature type="region of interest" description="Disordered" evidence="14">
    <location>
        <begin position="379"/>
        <end position="398"/>
    </location>
</feature>
<keyword evidence="9 12" id="KW-0862">Zinc</keyword>
<keyword evidence="8" id="KW-0378">Hydrolase</keyword>
<dbReference type="EMBL" id="GGLE01001674">
    <property type="protein sequence ID" value="MBY05800.1"/>
    <property type="molecule type" value="Transcribed_RNA"/>
</dbReference>
<feature type="binding site" evidence="13">
    <location>
        <position position="258"/>
    </location>
    <ligand>
        <name>Zn(2+)</name>
        <dbReference type="ChEBI" id="CHEBI:29105"/>
    </ligand>
</feature>
<feature type="domain" description="Nin one binding (NOB1) Zn-ribbon-like" evidence="15">
    <location>
        <begin position="248"/>
        <end position="319"/>
    </location>
</feature>
<evidence type="ECO:0000256" key="3">
    <source>
        <dbReference type="ARBA" id="ARBA00018439"/>
    </source>
</evidence>
<dbReference type="RefSeq" id="XP_064466562.1">
    <property type="nucleotide sequence ID" value="XM_064610492.1"/>
</dbReference>
<evidence type="ECO:0000256" key="6">
    <source>
        <dbReference type="ARBA" id="ARBA00022723"/>
    </source>
</evidence>
<feature type="region of interest" description="Disordered" evidence="14">
    <location>
        <begin position="165"/>
        <end position="192"/>
    </location>
</feature>
<evidence type="ECO:0000256" key="1">
    <source>
        <dbReference type="ARBA" id="ARBA00004123"/>
    </source>
</evidence>
<feature type="binding site" evidence="13">
    <location>
        <position position="261"/>
    </location>
    <ligand>
        <name>Zn(2+)</name>
        <dbReference type="ChEBI" id="CHEBI:29105"/>
    </ligand>
</feature>
<dbReference type="InterPro" id="IPR017117">
    <property type="entry name" value="Nob1_euk"/>
</dbReference>
<dbReference type="GO" id="GO:0030490">
    <property type="term" value="P:maturation of SSU-rRNA"/>
    <property type="evidence" value="ECO:0007669"/>
    <property type="project" value="TreeGrafter"/>
</dbReference>
<evidence type="ECO:0000259" key="16">
    <source>
        <dbReference type="Pfam" id="PF17146"/>
    </source>
</evidence>
<feature type="compositionally biased region" description="Polar residues" evidence="14">
    <location>
        <begin position="174"/>
        <end position="187"/>
    </location>
</feature>
<evidence type="ECO:0000259" key="15">
    <source>
        <dbReference type="Pfam" id="PF08772"/>
    </source>
</evidence>
<organism evidence="17">
    <name type="scientific">Ornithodoros turicata</name>
    <dbReference type="NCBI Taxonomy" id="34597"/>
    <lineage>
        <taxon>Eukaryota</taxon>
        <taxon>Metazoa</taxon>
        <taxon>Ecdysozoa</taxon>
        <taxon>Arthropoda</taxon>
        <taxon>Chelicerata</taxon>
        <taxon>Arachnida</taxon>
        <taxon>Acari</taxon>
        <taxon>Parasitiformes</taxon>
        <taxon>Ixodida</taxon>
        <taxon>Ixodoidea</taxon>
        <taxon>Argasidae</taxon>
        <taxon>Ornithodorinae</taxon>
        <taxon>Ornithodoros</taxon>
    </lineage>
</organism>
<feature type="domain" description="Ribonuclease PIN" evidence="16">
    <location>
        <begin position="15"/>
        <end position="101"/>
    </location>
</feature>